<keyword evidence="2" id="KW-1185">Reference proteome</keyword>
<name>A0A2G2WDC6_CAPBA</name>
<reference evidence="2" key="2">
    <citation type="journal article" date="2017" name="J. Anim. Genet.">
        <title>Multiple reference genome sequences of hot pepper reveal the massive evolution of plant disease resistance genes by retroduplication.</title>
        <authorList>
            <person name="Kim S."/>
            <person name="Park J."/>
            <person name="Yeom S.-I."/>
            <person name="Kim Y.-M."/>
            <person name="Seo E."/>
            <person name="Kim K.-T."/>
            <person name="Kim M.-S."/>
            <person name="Lee J.M."/>
            <person name="Cheong K."/>
            <person name="Shin H.-S."/>
            <person name="Kim S.-B."/>
            <person name="Han K."/>
            <person name="Lee J."/>
            <person name="Park M."/>
            <person name="Lee H.-A."/>
            <person name="Lee H.-Y."/>
            <person name="Lee Y."/>
            <person name="Oh S."/>
            <person name="Lee J.H."/>
            <person name="Choi E."/>
            <person name="Choi E."/>
            <person name="Lee S.E."/>
            <person name="Jeon J."/>
            <person name="Kim H."/>
            <person name="Choi G."/>
            <person name="Song H."/>
            <person name="Lee J."/>
            <person name="Lee S.-C."/>
            <person name="Kwon J.-K."/>
            <person name="Lee H.-Y."/>
            <person name="Koo N."/>
            <person name="Hong Y."/>
            <person name="Kim R.W."/>
            <person name="Kang W.-H."/>
            <person name="Huh J.H."/>
            <person name="Kang B.-C."/>
            <person name="Yang T.-J."/>
            <person name="Lee Y.-H."/>
            <person name="Bennetzen J.L."/>
            <person name="Choi D."/>
        </authorList>
    </citation>
    <scope>NUCLEOTIDE SEQUENCE [LARGE SCALE GENOMIC DNA]</scope>
    <source>
        <strain evidence="2">cv. PBC81</strain>
    </source>
</reference>
<dbReference type="AlphaFoldDB" id="A0A2G2WDC6"/>
<dbReference type="InterPro" id="IPR005301">
    <property type="entry name" value="MOB_kinase_act_fam"/>
</dbReference>
<reference evidence="1 2" key="1">
    <citation type="journal article" date="2017" name="Genome Biol.">
        <title>New reference genome sequences of hot pepper reveal the massive evolution of plant disease-resistance genes by retroduplication.</title>
        <authorList>
            <person name="Kim S."/>
            <person name="Park J."/>
            <person name="Yeom S.I."/>
            <person name="Kim Y.M."/>
            <person name="Seo E."/>
            <person name="Kim K.T."/>
            <person name="Kim M.S."/>
            <person name="Lee J.M."/>
            <person name="Cheong K."/>
            <person name="Shin H.S."/>
            <person name="Kim S.B."/>
            <person name="Han K."/>
            <person name="Lee J."/>
            <person name="Park M."/>
            <person name="Lee H.A."/>
            <person name="Lee H.Y."/>
            <person name="Lee Y."/>
            <person name="Oh S."/>
            <person name="Lee J.H."/>
            <person name="Choi E."/>
            <person name="Choi E."/>
            <person name="Lee S.E."/>
            <person name="Jeon J."/>
            <person name="Kim H."/>
            <person name="Choi G."/>
            <person name="Song H."/>
            <person name="Lee J."/>
            <person name="Lee S.C."/>
            <person name="Kwon J.K."/>
            <person name="Lee H.Y."/>
            <person name="Koo N."/>
            <person name="Hong Y."/>
            <person name="Kim R.W."/>
            <person name="Kang W.H."/>
            <person name="Huh J.H."/>
            <person name="Kang B.C."/>
            <person name="Yang T.J."/>
            <person name="Lee Y.H."/>
            <person name="Bennetzen J.L."/>
            <person name="Choi D."/>
        </authorList>
    </citation>
    <scope>NUCLEOTIDE SEQUENCE [LARGE SCALE GENOMIC DNA]</scope>
    <source>
        <strain evidence="2">cv. PBC81</strain>
    </source>
</reference>
<protein>
    <submittedName>
        <fullName evidence="1">Long chain base biosynthesis protein 2a</fullName>
    </submittedName>
</protein>
<evidence type="ECO:0000313" key="1">
    <source>
        <dbReference type="EMBL" id="PHT43238.1"/>
    </source>
</evidence>
<dbReference type="SUPFAM" id="SSF53383">
    <property type="entry name" value="PLP-dependent transferases"/>
    <property type="match status" value="1"/>
</dbReference>
<sequence>MAEMRMLLWMCGFTRVDRVRNKIIREKAGVVSMEEKIRKVRLRWFGHMMRRGTDAPVRRCERLALDGFKRGRGRPKRYWREDCFGRPICSPPDAWFDAVDCLSNDNNKSFKYDYKWADGVQIKKPIKVSAPKYVEYLMHWLETQSDDESLFPQRLGNKIYIPQFQAKLQEFIERNLDKHLDSDKAIALGTLLSIIHNKDFEVLLAYESDDFLTPRASSFTFSQYAISGSTSIPMELEQCVANFVCKPTTIITGMGYVTNSAKLPILIGKGGLIINNSLSHNTIINGARESEATVRVFQHNSTRLVGAETTEICKMSPATAD</sequence>
<dbReference type="InterPro" id="IPR015421">
    <property type="entry name" value="PyrdxlP-dep_Trfase_major"/>
</dbReference>
<accession>A0A2G2WDC6</accession>
<dbReference type="InterPro" id="IPR036703">
    <property type="entry name" value="MOB_kinase_act_sf"/>
</dbReference>
<gene>
    <name evidence="1" type="ORF">CQW23_17263</name>
</gene>
<dbReference type="EMBL" id="MLFT02000007">
    <property type="protein sequence ID" value="PHT43238.1"/>
    <property type="molecule type" value="Genomic_DNA"/>
</dbReference>
<dbReference type="STRING" id="33114.A0A2G2WDC6"/>
<dbReference type="Proteomes" id="UP000224567">
    <property type="component" value="Unassembled WGS sequence"/>
</dbReference>
<dbReference type="InterPro" id="IPR015424">
    <property type="entry name" value="PyrdxlP-dep_Trfase"/>
</dbReference>
<dbReference type="PANTHER" id="PTHR46238:SF8">
    <property type="entry name" value="ENDONUCLEASE_EXONUCLEASE_PHOSPHATASE DOMAIN-CONTAINING PROTEIN"/>
    <property type="match status" value="1"/>
</dbReference>
<comment type="caution">
    <text evidence="1">The sequence shown here is derived from an EMBL/GenBank/DDBJ whole genome shotgun (WGS) entry which is preliminary data.</text>
</comment>
<proteinExistence type="predicted"/>
<dbReference type="Gene3D" id="3.40.640.10">
    <property type="entry name" value="Type I PLP-dependent aspartate aminotransferase-like (Major domain)"/>
    <property type="match status" value="1"/>
</dbReference>
<evidence type="ECO:0000313" key="2">
    <source>
        <dbReference type="Proteomes" id="UP000224567"/>
    </source>
</evidence>
<dbReference type="Gene3D" id="1.20.140.30">
    <property type="entry name" value="MOB kinase activator"/>
    <property type="match status" value="1"/>
</dbReference>
<dbReference type="PANTHER" id="PTHR46238">
    <property type="entry name" value="REVERSE TRANSCRIPTASE DOMAIN-CONTAINING PROTEIN"/>
    <property type="match status" value="1"/>
</dbReference>
<organism evidence="1 2">
    <name type="scientific">Capsicum baccatum</name>
    <name type="common">Peruvian pepper</name>
    <dbReference type="NCBI Taxonomy" id="33114"/>
    <lineage>
        <taxon>Eukaryota</taxon>
        <taxon>Viridiplantae</taxon>
        <taxon>Streptophyta</taxon>
        <taxon>Embryophyta</taxon>
        <taxon>Tracheophyta</taxon>
        <taxon>Spermatophyta</taxon>
        <taxon>Magnoliopsida</taxon>
        <taxon>eudicotyledons</taxon>
        <taxon>Gunneridae</taxon>
        <taxon>Pentapetalae</taxon>
        <taxon>asterids</taxon>
        <taxon>lamiids</taxon>
        <taxon>Solanales</taxon>
        <taxon>Solanaceae</taxon>
        <taxon>Solanoideae</taxon>
        <taxon>Capsiceae</taxon>
        <taxon>Capsicum</taxon>
    </lineage>
</organism>
<dbReference type="SUPFAM" id="SSF101152">
    <property type="entry name" value="Mob1/phocein"/>
    <property type="match status" value="1"/>
</dbReference>
<dbReference type="Pfam" id="PF03637">
    <property type="entry name" value="Mob1_phocein"/>
    <property type="match status" value="1"/>
</dbReference>
<dbReference type="OrthoDB" id="1278144at2759"/>
<dbReference type="SMART" id="SM01388">
    <property type="entry name" value="Mob1_phocein"/>
    <property type="match status" value="1"/>
</dbReference>